<dbReference type="PIRSF" id="PIRSF028846">
    <property type="entry name" value="UCP028846"/>
    <property type="match status" value="1"/>
</dbReference>
<dbReference type="GO" id="GO:0016787">
    <property type="term" value="F:hydrolase activity"/>
    <property type="evidence" value="ECO:0007669"/>
    <property type="project" value="UniProtKB-KW"/>
</dbReference>
<name>A0ABN0XIN7_9LACT</name>
<dbReference type="InterPro" id="IPR008313">
    <property type="entry name" value="GH125"/>
</dbReference>
<dbReference type="SUPFAM" id="SSF48208">
    <property type="entry name" value="Six-hairpin glycosidases"/>
    <property type="match status" value="1"/>
</dbReference>
<protein>
    <submittedName>
        <fullName evidence="1">Glycoside hydrolase family 125 protein</fullName>
    </submittedName>
</protein>
<accession>A0ABN0XIN7</accession>
<evidence type="ECO:0000313" key="1">
    <source>
        <dbReference type="EMBL" id="GAA0365087.1"/>
    </source>
</evidence>
<dbReference type="EMBL" id="BAAACW010000108">
    <property type="protein sequence ID" value="GAA0365087.1"/>
    <property type="molecule type" value="Genomic_DNA"/>
</dbReference>
<dbReference type="Pfam" id="PF06824">
    <property type="entry name" value="Glyco_hydro_125"/>
    <property type="match status" value="1"/>
</dbReference>
<evidence type="ECO:0000313" key="2">
    <source>
        <dbReference type="Proteomes" id="UP001501166"/>
    </source>
</evidence>
<dbReference type="SMART" id="SM01149">
    <property type="entry name" value="DUF1237"/>
    <property type="match status" value="1"/>
</dbReference>
<dbReference type="PANTHER" id="PTHR31047">
    <property type="entry name" value="MEIOTICALLY UP-REGULATED GENE 157 PROTEIN"/>
    <property type="match status" value="1"/>
</dbReference>
<dbReference type="InterPro" id="IPR012341">
    <property type="entry name" value="6hp_glycosidase-like_sf"/>
</dbReference>
<gene>
    <name evidence="1" type="ORF">GCM10008932_16640</name>
</gene>
<keyword evidence="2" id="KW-1185">Reference proteome</keyword>
<dbReference type="PANTHER" id="PTHR31047:SF0">
    <property type="entry name" value="MEIOTICALLY UP-REGULATED GENE 157 PROTEIN"/>
    <property type="match status" value="1"/>
</dbReference>
<proteinExistence type="predicted"/>
<keyword evidence="1" id="KW-0378">Hydrolase</keyword>
<dbReference type="RefSeq" id="WP_425541697.1">
    <property type="nucleotide sequence ID" value="NZ_BAAACW010000108.1"/>
</dbReference>
<dbReference type="InterPro" id="IPR008928">
    <property type="entry name" value="6-hairpin_glycosidase_sf"/>
</dbReference>
<comment type="caution">
    <text evidence="1">The sequence shown here is derived from an EMBL/GenBank/DDBJ whole genome shotgun (WGS) entry which is preliminary data.</text>
</comment>
<dbReference type="Proteomes" id="UP001501166">
    <property type="component" value="Unassembled WGS sequence"/>
</dbReference>
<sequence>MSQKNTVEVQAFMDKVNQLAADQPEWLEIFNNSFLDTLNNTVKILKDETTFVLTGDIPAMWLRDSTAQIRPYLFLANESDEIRDMIKGLIERHFQMINVDPYANAFNEEDNNAGHQDDHTDMQPIIWERKYEIDSLCYPIQLAYLYYKETGDTSSFNDTFHEGVKKILNVWKTEQNHENSPYQFERDTWREEDTLTHDGKGTPVAYTGMTWSGFRPSDDRCTYHYLVPSNMFAVAVLGYLEDIYSNITKDESLVETINTLKNEINEGIKTHAIVKNKAGEDVYAYEVDGLGNTSIMDDANIPNLISAPYLGFCDIDDPIYQNTRETLLSDENPYYYSGEAASGIGSSHTPDQYIWHMSLAMIGLTSLDKDVKKEMLDTMVATDGGQKALHEGFHKDRPEEYTREWFSWPNMLFCELMLDYYDYKLKGAEV</sequence>
<reference evidence="1 2" key="1">
    <citation type="journal article" date="2019" name="Int. J. Syst. Evol. Microbiol.">
        <title>The Global Catalogue of Microorganisms (GCM) 10K type strain sequencing project: providing services to taxonomists for standard genome sequencing and annotation.</title>
        <authorList>
            <consortium name="The Broad Institute Genomics Platform"/>
            <consortium name="The Broad Institute Genome Sequencing Center for Infectious Disease"/>
            <person name="Wu L."/>
            <person name="Ma J."/>
        </authorList>
    </citation>
    <scope>NUCLEOTIDE SEQUENCE [LARGE SCALE GENOMIC DNA]</scope>
    <source>
        <strain evidence="1 2">JCM 12662</strain>
    </source>
</reference>
<dbReference type="Gene3D" id="1.50.10.10">
    <property type="match status" value="1"/>
</dbReference>
<organism evidence="1 2">
    <name type="scientific">Alkalibacterium iburiense</name>
    <dbReference type="NCBI Taxonomy" id="290589"/>
    <lineage>
        <taxon>Bacteria</taxon>
        <taxon>Bacillati</taxon>
        <taxon>Bacillota</taxon>
        <taxon>Bacilli</taxon>
        <taxon>Lactobacillales</taxon>
        <taxon>Carnobacteriaceae</taxon>
        <taxon>Alkalibacterium</taxon>
    </lineage>
</organism>